<comment type="catalytic activity">
    <reaction evidence="11">
        <text>8-oxo-GTP + H2O = 8-oxo-GMP + diphosphate + H(+)</text>
        <dbReference type="Rhea" id="RHEA:67616"/>
        <dbReference type="ChEBI" id="CHEBI:15377"/>
        <dbReference type="ChEBI" id="CHEBI:15378"/>
        <dbReference type="ChEBI" id="CHEBI:33019"/>
        <dbReference type="ChEBI" id="CHEBI:143553"/>
        <dbReference type="ChEBI" id="CHEBI:145694"/>
    </reaction>
</comment>
<dbReference type="InterPro" id="IPR000086">
    <property type="entry name" value="NUDIX_hydrolase_dom"/>
</dbReference>
<evidence type="ECO:0000256" key="8">
    <source>
        <dbReference type="ARBA" id="ARBA00022842"/>
    </source>
</evidence>
<keyword evidence="6" id="KW-0227">DNA damage</keyword>
<dbReference type="Gene3D" id="3.20.20.70">
    <property type="entry name" value="Aldolase class I"/>
    <property type="match status" value="1"/>
</dbReference>
<dbReference type="GO" id="GO:0035539">
    <property type="term" value="F:8-oxo-7,8-dihydrodeoxyguanosine triphosphate pyrophosphatase activity"/>
    <property type="evidence" value="ECO:0007669"/>
    <property type="project" value="UniProtKB-EC"/>
</dbReference>
<evidence type="ECO:0000256" key="16">
    <source>
        <dbReference type="ARBA" id="ARBA00042798"/>
    </source>
</evidence>
<accession>A0A7X5QU60</accession>
<sequence length="312" mass="32724">MHVVAGVLVDDSGRILIAQRPAGKHLAGMWEFPGGKLEPGETAVTALARELDEELGIAVDPASFEALIRVPWRYGERDMLLEALVVRAWTGEPAALDAAAIAWHAPASIDPGLLAPADRPILAALRLPWHYPISPADASPEEAAAWVLAALARGERLLQLRLPGLPKETVRAVAAQVLPEVGRVGARLLLSRDIEGALALGMGVHLSSAQLGELAARPLPLSLAVGASCHDARELERTSRLGCDFATLSPVVATASHPDAEPLGWPRFGRMAEAASLPVYALGGLGPGDVAEARLHAGQGVSAIRGFVQEPL</sequence>
<dbReference type="Pfam" id="PF14815">
    <property type="entry name" value="NUDIX_4"/>
    <property type="match status" value="1"/>
</dbReference>
<dbReference type="InterPro" id="IPR036206">
    <property type="entry name" value="ThiamineP_synth_sf"/>
</dbReference>
<comment type="similarity">
    <text evidence="2">Belongs to the Nudix hydrolase family.</text>
</comment>
<dbReference type="Pfam" id="PF02581">
    <property type="entry name" value="TMP-TENI"/>
    <property type="match status" value="1"/>
</dbReference>
<evidence type="ECO:0000313" key="19">
    <source>
        <dbReference type="Proteomes" id="UP000518878"/>
    </source>
</evidence>
<evidence type="ECO:0000256" key="5">
    <source>
        <dbReference type="ARBA" id="ARBA00022723"/>
    </source>
</evidence>
<evidence type="ECO:0000313" key="18">
    <source>
        <dbReference type="EMBL" id="NID15490.1"/>
    </source>
</evidence>
<keyword evidence="8" id="KW-0460">Magnesium</keyword>
<keyword evidence="4" id="KW-0235">DNA replication</keyword>
<dbReference type="InterPro" id="IPR047127">
    <property type="entry name" value="MutT-like"/>
</dbReference>
<dbReference type="CDD" id="cd00564">
    <property type="entry name" value="TMP_TenI"/>
    <property type="match status" value="1"/>
</dbReference>
<dbReference type="InterPro" id="IPR020084">
    <property type="entry name" value="NUDIX_hydrolase_CS"/>
</dbReference>
<evidence type="ECO:0000256" key="6">
    <source>
        <dbReference type="ARBA" id="ARBA00022763"/>
    </source>
</evidence>
<dbReference type="GO" id="GO:0046872">
    <property type="term" value="F:metal ion binding"/>
    <property type="evidence" value="ECO:0007669"/>
    <property type="project" value="UniProtKB-KW"/>
</dbReference>
<comment type="cofactor">
    <cofactor evidence="1">
        <name>Mg(2+)</name>
        <dbReference type="ChEBI" id="CHEBI:18420"/>
    </cofactor>
</comment>
<evidence type="ECO:0000256" key="10">
    <source>
        <dbReference type="ARBA" id="ARBA00035861"/>
    </source>
</evidence>
<keyword evidence="19" id="KW-1185">Reference proteome</keyword>
<dbReference type="PRINTS" id="PR00502">
    <property type="entry name" value="NUDIXFAMILY"/>
</dbReference>
<evidence type="ECO:0000256" key="11">
    <source>
        <dbReference type="ARBA" id="ARBA00036904"/>
    </source>
</evidence>
<dbReference type="PROSITE" id="PS51462">
    <property type="entry name" value="NUDIX"/>
    <property type="match status" value="1"/>
</dbReference>
<reference evidence="18 19" key="1">
    <citation type="journal article" date="2006" name="Int. J. Syst. Evol. Microbiol.">
        <title>Dyella yeojuensis sp. nov., isolated from greenhouse soil in Korea.</title>
        <authorList>
            <person name="Kim B.Y."/>
            <person name="Weon H.Y."/>
            <person name="Lee K.H."/>
            <person name="Seok S.J."/>
            <person name="Kwon S.W."/>
            <person name="Go S.J."/>
            <person name="Stackebrandt E."/>
        </authorList>
    </citation>
    <scope>NUCLEOTIDE SEQUENCE [LARGE SCALE GENOMIC DNA]</scope>
    <source>
        <strain evidence="18 19">DSM 17673</strain>
    </source>
</reference>
<protein>
    <recommendedName>
        <fullName evidence="13">8-oxo-dGTP diphosphatase</fullName>
        <ecNumber evidence="12">3.6.1.55</ecNumber>
    </recommendedName>
    <alternativeName>
        <fullName evidence="16">7,8-dihydro-8-oxoguanine-triphosphatase</fullName>
    </alternativeName>
    <alternativeName>
        <fullName evidence="15">Mutator protein MutT</fullName>
    </alternativeName>
    <alternativeName>
        <fullName evidence="14">dGTP pyrophosphohydrolase</fullName>
    </alternativeName>
</protein>
<evidence type="ECO:0000256" key="3">
    <source>
        <dbReference type="ARBA" id="ARBA00022457"/>
    </source>
</evidence>
<evidence type="ECO:0000256" key="7">
    <source>
        <dbReference type="ARBA" id="ARBA00022801"/>
    </source>
</evidence>
<evidence type="ECO:0000256" key="4">
    <source>
        <dbReference type="ARBA" id="ARBA00022705"/>
    </source>
</evidence>
<dbReference type="PROSITE" id="PS00893">
    <property type="entry name" value="NUDIX_BOX"/>
    <property type="match status" value="1"/>
</dbReference>
<keyword evidence="3" id="KW-0515">Mutator protein</keyword>
<dbReference type="PANTHER" id="PTHR47707:SF1">
    <property type="entry name" value="NUDIX HYDROLASE FAMILY PROTEIN"/>
    <property type="match status" value="1"/>
</dbReference>
<dbReference type="InterPro" id="IPR013785">
    <property type="entry name" value="Aldolase_TIM"/>
</dbReference>
<dbReference type="CDD" id="cd03425">
    <property type="entry name" value="NUDIX_MutT_NudA_like"/>
    <property type="match status" value="1"/>
</dbReference>
<dbReference type="InterPro" id="IPR022998">
    <property type="entry name" value="ThiamineP_synth_TenI"/>
</dbReference>
<dbReference type="Proteomes" id="UP000518878">
    <property type="component" value="Unassembled WGS sequence"/>
</dbReference>
<organism evidence="18 19">
    <name type="scientific">Luteibacter yeojuensis</name>
    <dbReference type="NCBI Taxonomy" id="345309"/>
    <lineage>
        <taxon>Bacteria</taxon>
        <taxon>Pseudomonadati</taxon>
        <taxon>Pseudomonadota</taxon>
        <taxon>Gammaproteobacteria</taxon>
        <taxon>Lysobacterales</taxon>
        <taxon>Rhodanobacteraceae</taxon>
        <taxon>Luteibacter</taxon>
    </lineage>
</organism>
<dbReference type="SUPFAM" id="SSF51391">
    <property type="entry name" value="Thiamin phosphate synthase"/>
    <property type="match status" value="1"/>
</dbReference>
<dbReference type="GO" id="GO:0006260">
    <property type="term" value="P:DNA replication"/>
    <property type="evidence" value="ECO:0007669"/>
    <property type="project" value="UniProtKB-KW"/>
</dbReference>
<evidence type="ECO:0000256" key="15">
    <source>
        <dbReference type="ARBA" id="ARBA00041979"/>
    </source>
</evidence>
<gene>
    <name evidence="18" type="ORF">HBF32_08470</name>
</gene>
<proteinExistence type="inferred from homology"/>
<evidence type="ECO:0000256" key="1">
    <source>
        <dbReference type="ARBA" id="ARBA00001946"/>
    </source>
</evidence>
<dbReference type="InterPro" id="IPR020476">
    <property type="entry name" value="Nudix_hydrolase"/>
</dbReference>
<dbReference type="NCBIfam" id="NF006530">
    <property type="entry name" value="PRK08999.1"/>
    <property type="match status" value="1"/>
</dbReference>
<evidence type="ECO:0000259" key="17">
    <source>
        <dbReference type="PROSITE" id="PS51462"/>
    </source>
</evidence>
<evidence type="ECO:0000256" key="13">
    <source>
        <dbReference type="ARBA" id="ARBA00040794"/>
    </source>
</evidence>
<keyword evidence="9" id="KW-0234">DNA repair</keyword>
<evidence type="ECO:0000256" key="9">
    <source>
        <dbReference type="ARBA" id="ARBA00023204"/>
    </source>
</evidence>
<comment type="catalytic activity">
    <reaction evidence="10">
        <text>8-oxo-dGTP + H2O = 8-oxo-dGMP + diphosphate + H(+)</text>
        <dbReference type="Rhea" id="RHEA:31575"/>
        <dbReference type="ChEBI" id="CHEBI:15377"/>
        <dbReference type="ChEBI" id="CHEBI:15378"/>
        <dbReference type="ChEBI" id="CHEBI:33019"/>
        <dbReference type="ChEBI" id="CHEBI:63224"/>
        <dbReference type="ChEBI" id="CHEBI:77896"/>
        <dbReference type="EC" id="3.6.1.55"/>
    </reaction>
</comment>
<evidence type="ECO:0000256" key="12">
    <source>
        <dbReference type="ARBA" id="ARBA00038905"/>
    </source>
</evidence>
<evidence type="ECO:0000256" key="14">
    <source>
        <dbReference type="ARBA" id="ARBA00041592"/>
    </source>
</evidence>
<name>A0A7X5QU60_9GAMM</name>
<dbReference type="InterPro" id="IPR029119">
    <property type="entry name" value="MutY_C"/>
</dbReference>
<dbReference type="AlphaFoldDB" id="A0A7X5QU60"/>
<dbReference type="EC" id="3.6.1.55" evidence="12"/>
<comment type="caution">
    <text evidence="18">The sequence shown here is derived from an EMBL/GenBank/DDBJ whole genome shotgun (WGS) entry which is preliminary data.</text>
</comment>
<evidence type="ECO:0000256" key="2">
    <source>
        <dbReference type="ARBA" id="ARBA00005582"/>
    </source>
</evidence>
<dbReference type="EMBL" id="JAAQTL010000001">
    <property type="protein sequence ID" value="NID15490.1"/>
    <property type="molecule type" value="Genomic_DNA"/>
</dbReference>
<dbReference type="GO" id="GO:0044716">
    <property type="term" value="F:8-oxo-GDP phosphatase activity"/>
    <property type="evidence" value="ECO:0007669"/>
    <property type="project" value="TreeGrafter"/>
</dbReference>
<dbReference type="Gene3D" id="3.90.79.10">
    <property type="entry name" value="Nucleoside Triphosphate Pyrophosphohydrolase"/>
    <property type="match status" value="1"/>
</dbReference>
<dbReference type="GO" id="GO:0009228">
    <property type="term" value="P:thiamine biosynthetic process"/>
    <property type="evidence" value="ECO:0007669"/>
    <property type="project" value="UniProtKB-KW"/>
</dbReference>
<dbReference type="PANTHER" id="PTHR47707">
    <property type="entry name" value="8-OXO-DGTP DIPHOSPHATASE"/>
    <property type="match status" value="1"/>
</dbReference>
<dbReference type="SUPFAM" id="SSF55811">
    <property type="entry name" value="Nudix"/>
    <property type="match status" value="1"/>
</dbReference>
<feature type="domain" description="Nudix hydrolase" evidence="17">
    <location>
        <begin position="1"/>
        <end position="127"/>
    </location>
</feature>
<dbReference type="RefSeq" id="WP_166699226.1">
    <property type="nucleotide sequence ID" value="NZ_JAAQTL010000001.1"/>
</dbReference>
<keyword evidence="5" id="KW-0479">Metal-binding</keyword>
<dbReference type="InterPro" id="IPR015797">
    <property type="entry name" value="NUDIX_hydrolase-like_dom_sf"/>
</dbReference>
<dbReference type="GO" id="GO:0008413">
    <property type="term" value="F:8-oxo-7,8-dihydroguanosine triphosphate pyrophosphatase activity"/>
    <property type="evidence" value="ECO:0007669"/>
    <property type="project" value="TreeGrafter"/>
</dbReference>
<keyword evidence="7 18" id="KW-0378">Hydrolase</keyword>
<dbReference type="GO" id="GO:0044715">
    <property type="term" value="F:8-oxo-dGDP phosphatase activity"/>
    <property type="evidence" value="ECO:0007669"/>
    <property type="project" value="TreeGrafter"/>
</dbReference>
<dbReference type="GO" id="GO:0006281">
    <property type="term" value="P:DNA repair"/>
    <property type="evidence" value="ECO:0007669"/>
    <property type="project" value="UniProtKB-KW"/>
</dbReference>